<comment type="caution">
    <text evidence="2">The sequence shown here is derived from an EMBL/GenBank/DDBJ whole genome shotgun (WGS) entry which is preliminary data.</text>
</comment>
<evidence type="ECO:0000259" key="1">
    <source>
        <dbReference type="PROSITE" id="PS51819"/>
    </source>
</evidence>
<dbReference type="EMBL" id="SMLL01000002">
    <property type="protein sequence ID" value="TFZ03459.1"/>
    <property type="molecule type" value="Genomic_DNA"/>
</dbReference>
<name>A0A4Z0BZS2_9BURK</name>
<keyword evidence="3" id="KW-1185">Reference proteome</keyword>
<dbReference type="Gene3D" id="3.10.180.10">
    <property type="entry name" value="2,3-Dihydroxybiphenyl 1,2-Dioxygenase, domain 1"/>
    <property type="match status" value="1"/>
</dbReference>
<dbReference type="Proteomes" id="UP000297564">
    <property type="component" value="Unassembled WGS sequence"/>
</dbReference>
<reference evidence="2 3" key="1">
    <citation type="submission" date="2019-03" db="EMBL/GenBank/DDBJ databases">
        <title>Ramlibacter rhizophilus CCTCC AB2015357, whole genome shotgun sequence.</title>
        <authorList>
            <person name="Zhang X."/>
            <person name="Feng G."/>
            <person name="Zhu H."/>
        </authorList>
    </citation>
    <scope>NUCLEOTIDE SEQUENCE [LARGE SCALE GENOMIC DNA]</scope>
    <source>
        <strain evidence="2 3">CCTCC AB2015357</strain>
    </source>
</reference>
<dbReference type="AlphaFoldDB" id="A0A4Z0BZS2"/>
<dbReference type="OrthoDB" id="9798201at2"/>
<dbReference type="InterPro" id="IPR029068">
    <property type="entry name" value="Glyas_Bleomycin-R_OHBP_Dase"/>
</dbReference>
<proteinExistence type="predicted"/>
<dbReference type="Pfam" id="PF00903">
    <property type="entry name" value="Glyoxalase"/>
    <property type="match status" value="1"/>
</dbReference>
<dbReference type="CDD" id="cd06587">
    <property type="entry name" value="VOC"/>
    <property type="match status" value="1"/>
</dbReference>
<dbReference type="PANTHER" id="PTHR36503:SF3">
    <property type="entry name" value="BLR0126 PROTEIN"/>
    <property type="match status" value="1"/>
</dbReference>
<accession>A0A4Z0BZS2</accession>
<dbReference type="SUPFAM" id="SSF54593">
    <property type="entry name" value="Glyoxalase/Bleomycin resistance protein/Dihydroxybiphenyl dioxygenase"/>
    <property type="match status" value="1"/>
</dbReference>
<dbReference type="PROSITE" id="PS51819">
    <property type="entry name" value="VOC"/>
    <property type="match status" value="1"/>
</dbReference>
<dbReference type="InterPro" id="IPR037523">
    <property type="entry name" value="VOC_core"/>
</dbReference>
<protein>
    <submittedName>
        <fullName evidence="2">VOC family protein</fullName>
    </submittedName>
</protein>
<evidence type="ECO:0000313" key="3">
    <source>
        <dbReference type="Proteomes" id="UP000297564"/>
    </source>
</evidence>
<feature type="domain" description="VOC" evidence="1">
    <location>
        <begin position="21"/>
        <end position="132"/>
    </location>
</feature>
<dbReference type="PANTHER" id="PTHR36503">
    <property type="entry name" value="BLR2520 PROTEIN"/>
    <property type="match status" value="1"/>
</dbReference>
<organism evidence="2 3">
    <name type="scientific">Ramlibacter rhizophilus</name>
    <dbReference type="NCBI Taxonomy" id="1781167"/>
    <lineage>
        <taxon>Bacteria</taxon>
        <taxon>Pseudomonadati</taxon>
        <taxon>Pseudomonadota</taxon>
        <taxon>Betaproteobacteria</taxon>
        <taxon>Burkholderiales</taxon>
        <taxon>Comamonadaceae</taxon>
        <taxon>Ramlibacter</taxon>
    </lineage>
</organism>
<dbReference type="RefSeq" id="WP_135284258.1">
    <property type="nucleotide sequence ID" value="NZ_SMLL01000002.1"/>
</dbReference>
<dbReference type="InterPro" id="IPR004360">
    <property type="entry name" value="Glyas_Fos-R_dOase_dom"/>
</dbReference>
<sequence length="141" mass="15035">MAPASSSGASERDRRPELITSISAVTLATHDMARAVRFYTALGFVLRYGGAAAAFSSFSAGSGCLNVTTEGSERAWSWWGRIIFHVADVDRLYAQAVGAGLQPQAPPRDATWGERYFHISDPDGHELSFATPLGPPPPTPA</sequence>
<evidence type="ECO:0000313" key="2">
    <source>
        <dbReference type="EMBL" id="TFZ03459.1"/>
    </source>
</evidence>
<gene>
    <name evidence="2" type="ORF">EZ242_06180</name>
</gene>